<keyword evidence="8" id="KW-1185">Reference proteome</keyword>
<dbReference type="PROSITE" id="PS01230">
    <property type="entry name" value="TRMA_1"/>
    <property type="match status" value="1"/>
</dbReference>
<dbReference type="GO" id="GO:0070041">
    <property type="term" value="F:rRNA (uridine-C5-)-methyltransferase activity"/>
    <property type="evidence" value="ECO:0007669"/>
    <property type="project" value="TreeGrafter"/>
</dbReference>
<dbReference type="FunFam" id="3.40.50.150:FF:000009">
    <property type="entry name" value="23S rRNA (Uracil(1939)-C(5))-methyltransferase RlmD"/>
    <property type="match status" value="1"/>
</dbReference>
<dbReference type="PROSITE" id="PS01231">
    <property type="entry name" value="TRMA_2"/>
    <property type="match status" value="1"/>
</dbReference>
<gene>
    <name evidence="7" type="ORF">RT41_GL000843</name>
</gene>
<name>A0A2A5RNY4_9LACT</name>
<comment type="caution">
    <text evidence="7">The sequence shown here is derived from an EMBL/GenBank/DDBJ whole genome shotgun (WGS) entry which is preliminary data.</text>
</comment>
<dbReference type="InterPro" id="IPR030391">
    <property type="entry name" value="MeTrfase_TrmA_CS"/>
</dbReference>
<dbReference type="GO" id="GO:0070475">
    <property type="term" value="P:rRNA base methylation"/>
    <property type="evidence" value="ECO:0007669"/>
    <property type="project" value="TreeGrafter"/>
</dbReference>
<feature type="binding site" evidence="4">
    <location>
        <position position="387"/>
    </location>
    <ligand>
        <name>S-adenosyl-L-methionine</name>
        <dbReference type="ChEBI" id="CHEBI:59789"/>
    </ligand>
</feature>
<keyword evidence="3 4" id="KW-0949">S-adenosyl-L-methionine</keyword>
<evidence type="ECO:0000256" key="5">
    <source>
        <dbReference type="PROSITE-ProRule" id="PRU10015"/>
    </source>
</evidence>
<dbReference type="PANTHER" id="PTHR11061:SF30">
    <property type="entry name" value="TRNA (URACIL(54)-C(5))-METHYLTRANSFERASE"/>
    <property type="match status" value="1"/>
</dbReference>
<proteinExistence type="inferred from homology"/>
<feature type="active site" description="Nucleophile" evidence="4">
    <location>
        <position position="414"/>
    </location>
</feature>
<evidence type="ECO:0000256" key="3">
    <source>
        <dbReference type="ARBA" id="ARBA00022691"/>
    </source>
</evidence>
<dbReference type="STRING" id="1291764.GCA_001311235_00989"/>
<dbReference type="SUPFAM" id="SSF50249">
    <property type="entry name" value="Nucleic acid-binding proteins"/>
    <property type="match status" value="1"/>
</dbReference>
<evidence type="ECO:0000313" key="8">
    <source>
        <dbReference type="Proteomes" id="UP000218181"/>
    </source>
</evidence>
<protein>
    <submittedName>
        <fullName evidence="7">RNA methyltransferase</fullName>
    </submittedName>
</protein>
<dbReference type="AlphaFoldDB" id="A0A2A5RNY4"/>
<dbReference type="EMBL" id="JXJU01000002">
    <property type="protein sequence ID" value="PCS01053.1"/>
    <property type="molecule type" value="Genomic_DNA"/>
</dbReference>
<feature type="domain" description="TRAM" evidence="6">
    <location>
        <begin position="3"/>
        <end position="61"/>
    </location>
</feature>
<dbReference type="Pfam" id="PF01938">
    <property type="entry name" value="TRAM"/>
    <property type="match status" value="1"/>
</dbReference>
<sequence>MNELKKNMVFTSDVVDLTHEGQGVVKIGGFPLFVENALPGEQIEVRVTKVGKNFGFGRLERLIKQSPFRMNEINLDYLRTGIADFGHLQYEQQLEYKQKQVVELLHKTAHKENFPVEPILPAEQTKAYRNKAQVPVREINGQIETGFYRKNSHQLVPISDFYIQDPIIDNLVNTIRDGLRAFGQASKIAYNEQTRKGWLRNLVIRRAYHSHEIMLVFVVTNAKFPFPQKEFLAELIEKFPELKSIQLNINKTDGSFILGKKYVTIYGSDTIKDTMLGKTYEISAPSFYQVNTSQAEKLYQTAYEFAELKQEDTIIDAYSGIGTIGLSVADQVARVYGMEVIPAAVTNAIRNADLNHFNNVKYEVGAAEEIMPQWLEDGIKPDVIFVDPPRKGLDERFIETATKVGARSVIYISCNPATFARDVIRFEQNGYQLERVRPVDLFPQTHHIELVGKFTNVEKNNIM</sequence>
<dbReference type="OrthoDB" id="9804590at2"/>
<evidence type="ECO:0000259" key="6">
    <source>
        <dbReference type="PROSITE" id="PS50926"/>
    </source>
</evidence>
<dbReference type="NCBIfam" id="TIGR00479">
    <property type="entry name" value="rumA"/>
    <property type="match status" value="1"/>
</dbReference>
<keyword evidence="1 4" id="KW-0489">Methyltransferase</keyword>
<dbReference type="InterPro" id="IPR012340">
    <property type="entry name" value="NA-bd_OB-fold"/>
</dbReference>
<dbReference type="FunFam" id="2.40.50.1070:FF:000003">
    <property type="entry name" value="23S rRNA (Uracil-5-)-methyltransferase RumA"/>
    <property type="match status" value="1"/>
</dbReference>
<reference evidence="7 8" key="1">
    <citation type="submission" date="2014-12" db="EMBL/GenBank/DDBJ databases">
        <title>Draft genome sequences of 10 type strains of Lactococcus.</title>
        <authorList>
            <person name="Sun Z."/>
            <person name="Zhong Z."/>
            <person name="Liu W."/>
            <person name="Zhang W."/>
            <person name="Zhang H."/>
        </authorList>
    </citation>
    <scope>NUCLEOTIDE SEQUENCE [LARGE SCALE GENOMIC DNA]</scope>
    <source>
        <strain evidence="7 8">JCM 16395</strain>
    </source>
</reference>
<feature type="binding site" evidence="4">
    <location>
        <position position="289"/>
    </location>
    <ligand>
        <name>S-adenosyl-L-methionine</name>
        <dbReference type="ChEBI" id="CHEBI:59789"/>
    </ligand>
</feature>
<dbReference type="Pfam" id="PF05958">
    <property type="entry name" value="tRNA_U5-meth_tr"/>
    <property type="match status" value="1"/>
</dbReference>
<dbReference type="CDD" id="cd02440">
    <property type="entry name" value="AdoMet_MTases"/>
    <property type="match status" value="1"/>
</dbReference>
<feature type="binding site" evidence="4">
    <location>
        <position position="318"/>
    </location>
    <ligand>
        <name>S-adenosyl-L-methionine</name>
        <dbReference type="ChEBI" id="CHEBI:59789"/>
    </ligand>
</feature>
<evidence type="ECO:0000256" key="4">
    <source>
        <dbReference type="PROSITE-ProRule" id="PRU01024"/>
    </source>
</evidence>
<dbReference type="Proteomes" id="UP000218181">
    <property type="component" value="Unassembled WGS sequence"/>
</dbReference>
<dbReference type="InterPro" id="IPR030390">
    <property type="entry name" value="MeTrfase_TrmA_AS"/>
</dbReference>
<organism evidence="7 8">
    <name type="scientific">Lactococcus fujiensis JCM 16395</name>
    <dbReference type="NCBI Taxonomy" id="1291764"/>
    <lineage>
        <taxon>Bacteria</taxon>
        <taxon>Bacillati</taxon>
        <taxon>Bacillota</taxon>
        <taxon>Bacilli</taxon>
        <taxon>Lactobacillales</taxon>
        <taxon>Streptococcaceae</taxon>
        <taxon>Lactococcus</taxon>
    </lineage>
</organism>
<feature type="binding site" evidence="4">
    <location>
        <position position="339"/>
    </location>
    <ligand>
        <name>S-adenosyl-L-methionine</name>
        <dbReference type="ChEBI" id="CHEBI:59789"/>
    </ligand>
</feature>
<dbReference type="PANTHER" id="PTHR11061">
    <property type="entry name" value="RNA M5U METHYLTRANSFERASE"/>
    <property type="match status" value="1"/>
</dbReference>
<dbReference type="Gene3D" id="2.40.50.140">
    <property type="entry name" value="Nucleic acid-binding proteins"/>
    <property type="match status" value="1"/>
</dbReference>
<dbReference type="InterPro" id="IPR029063">
    <property type="entry name" value="SAM-dependent_MTases_sf"/>
</dbReference>
<accession>A0A2A5RNY4</accession>
<dbReference type="SUPFAM" id="SSF53335">
    <property type="entry name" value="S-adenosyl-L-methionine-dependent methyltransferases"/>
    <property type="match status" value="1"/>
</dbReference>
<evidence type="ECO:0000256" key="1">
    <source>
        <dbReference type="ARBA" id="ARBA00022603"/>
    </source>
</evidence>
<dbReference type="Gene3D" id="2.40.50.1070">
    <property type="match status" value="1"/>
</dbReference>
<dbReference type="PROSITE" id="PS50926">
    <property type="entry name" value="TRAM"/>
    <property type="match status" value="1"/>
</dbReference>
<keyword evidence="2 4" id="KW-0808">Transferase</keyword>
<comment type="similarity">
    <text evidence="4">Belongs to the class I-like SAM-binding methyltransferase superfamily. RNA M5U methyltransferase family.</text>
</comment>
<dbReference type="Gene3D" id="3.40.50.150">
    <property type="entry name" value="Vaccinia Virus protein VP39"/>
    <property type="match status" value="1"/>
</dbReference>
<evidence type="ECO:0000313" key="7">
    <source>
        <dbReference type="EMBL" id="PCS01053.1"/>
    </source>
</evidence>
<evidence type="ECO:0000256" key="2">
    <source>
        <dbReference type="ARBA" id="ARBA00022679"/>
    </source>
</evidence>
<dbReference type="InterPro" id="IPR002792">
    <property type="entry name" value="TRAM_dom"/>
</dbReference>
<feature type="active site" evidence="5">
    <location>
        <position position="414"/>
    </location>
</feature>
<dbReference type="InterPro" id="IPR010280">
    <property type="entry name" value="U5_MeTrfase_fam"/>
</dbReference>
<dbReference type="PROSITE" id="PS51687">
    <property type="entry name" value="SAM_MT_RNA_M5U"/>
    <property type="match status" value="1"/>
</dbReference>
<dbReference type="RefSeq" id="WP_096817291.1">
    <property type="nucleotide sequence ID" value="NZ_JXJU01000002.1"/>
</dbReference>